<evidence type="ECO:0000256" key="2">
    <source>
        <dbReference type="ARBA" id="ARBA00006156"/>
    </source>
</evidence>
<dbReference type="NCBIfam" id="TIGR01403">
    <property type="entry name" value="fliQ_rel_III"/>
    <property type="match status" value="1"/>
</dbReference>
<keyword evidence="6" id="KW-0843">Virulence</keyword>
<evidence type="ECO:0000256" key="5">
    <source>
        <dbReference type="ARBA" id="ARBA00022989"/>
    </source>
</evidence>
<evidence type="ECO:0000256" key="8">
    <source>
        <dbReference type="SAM" id="Phobius"/>
    </source>
</evidence>
<dbReference type="AlphaFoldDB" id="A0A4P7KW51"/>
<dbReference type="GO" id="GO:0009306">
    <property type="term" value="P:protein secretion"/>
    <property type="evidence" value="ECO:0007669"/>
    <property type="project" value="InterPro"/>
</dbReference>
<evidence type="ECO:0000256" key="6">
    <source>
        <dbReference type="ARBA" id="ARBA00023026"/>
    </source>
</evidence>
<dbReference type="RefSeq" id="WP_280631893.1">
    <property type="nucleotide sequence ID" value="NZ_CP123523.1"/>
</dbReference>
<organism evidence="9 11">
    <name type="scientific">Arsenophonus nasoniae</name>
    <name type="common">son-killer infecting Nasonia vitripennis</name>
    <dbReference type="NCBI Taxonomy" id="638"/>
    <lineage>
        <taxon>Bacteria</taxon>
        <taxon>Pseudomonadati</taxon>
        <taxon>Pseudomonadota</taxon>
        <taxon>Gammaproteobacteria</taxon>
        <taxon>Enterobacterales</taxon>
        <taxon>Morganellaceae</taxon>
        <taxon>Arsenophonus</taxon>
    </lineage>
</organism>
<dbReference type="PRINTS" id="PR00952">
    <property type="entry name" value="TYPE3IMQPROT"/>
</dbReference>
<evidence type="ECO:0000313" key="12">
    <source>
        <dbReference type="Proteomes" id="UP001177592"/>
    </source>
</evidence>
<protein>
    <submittedName>
        <fullName evidence="9">Bacterial export protein, family 3</fullName>
    </submittedName>
    <submittedName>
        <fullName evidence="10">Type III secretion system export apparatus subunit SctS</fullName>
    </submittedName>
</protein>
<feature type="transmembrane region" description="Helical" evidence="8">
    <location>
        <begin position="20"/>
        <end position="43"/>
    </location>
</feature>
<evidence type="ECO:0000256" key="4">
    <source>
        <dbReference type="ARBA" id="ARBA00022692"/>
    </source>
</evidence>
<dbReference type="EMBL" id="CP123523">
    <property type="protein sequence ID" value="WGM04777.1"/>
    <property type="molecule type" value="Genomic_DNA"/>
</dbReference>
<keyword evidence="4 8" id="KW-0812">Transmembrane</keyword>
<keyword evidence="3" id="KW-1003">Cell membrane</keyword>
<dbReference type="Pfam" id="PF01313">
    <property type="entry name" value="Bac_export_3"/>
    <property type="match status" value="1"/>
</dbReference>
<evidence type="ECO:0000313" key="11">
    <source>
        <dbReference type="Proteomes" id="UP000295134"/>
    </source>
</evidence>
<reference evidence="9 11" key="1">
    <citation type="submission" date="2019-03" db="EMBL/GenBank/DDBJ databases">
        <title>Long-read sequencing reveals hyperdense prophage content in a complex bacterial symbiont genome.</title>
        <authorList>
            <person name="Frost C.L."/>
            <person name="Siozios S."/>
            <person name="Nadal-Jimenez P."/>
            <person name="Brockhurst M.A."/>
            <person name="King K.C."/>
            <person name="Darby A.C."/>
            <person name="Hurst G.D.D."/>
        </authorList>
    </citation>
    <scope>NUCLEOTIDE SEQUENCE [LARGE SCALE GENOMIC DNA]</scope>
    <source>
        <strain evidence="9 11">FIN</strain>
    </source>
</reference>
<sequence>MLGNIKMNSLDFIYLSEQSLWLVFMLSMPPIVVAAIVGTLVSLIQALTQIQEQTLGFLFKLTSVIVTLLMIADWLGNEIYRFTELIFQRIINL</sequence>
<dbReference type="Proteomes" id="UP000295134">
    <property type="component" value="Chromosome"/>
</dbReference>
<keyword evidence="12" id="KW-1185">Reference proteome</keyword>
<accession>A0A4P7KW51</accession>
<evidence type="ECO:0000256" key="7">
    <source>
        <dbReference type="ARBA" id="ARBA00023136"/>
    </source>
</evidence>
<dbReference type="KEGG" id="ans:ArsFIN_31050"/>
<evidence type="ECO:0000256" key="1">
    <source>
        <dbReference type="ARBA" id="ARBA00004651"/>
    </source>
</evidence>
<evidence type="ECO:0000313" key="10">
    <source>
        <dbReference type="EMBL" id="WGM04777.1"/>
    </source>
</evidence>
<dbReference type="EMBL" id="CP038613">
    <property type="protein sequence ID" value="QBY44519.1"/>
    <property type="molecule type" value="Genomic_DNA"/>
</dbReference>
<comment type="similarity">
    <text evidence="2">Belongs to the FliQ/MopD/SpaQ family.</text>
</comment>
<gene>
    <name evidence="10" type="primary">sctS</name>
    <name evidence="9" type="ORF">ArsFIN_31050</name>
    <name evidence="10" type="ORF">QE258_14395</name>
</gene>
<keyword evidence="7 8" id="KW-0472">Membrane</keyword>
<dbReference type="InterPro" id="IPR002191">
    <property type="entry name" value="Bac_export_3"/>
</dbReference>
<evidence type="ECO:0000256" key="3">
    <source>
        <dbReference type="ARBA" id="ARBA00022475"/>
    </source>
</evidence>
<dbReference type="Proteomes" id="UP001177592">
    <property type="component" value="Chromosome"/>
</dbReference>
<feature type="transmembrane region" description="Helical" evidence="8">
    <location>
        <begin position="55"/>
        <end position="75"/>
    </location>
</feature>
<dbReference type="InterPro" id="IPR006306">
    <property type="entry name" value="T3SS_HrpO"/>
</dbReference>
<dbReference type="PANTHER" id="PTHR34040">
    <property type="entry name" value="FLAGELLAR BIOSYNTHETIC PROTEIN FLIQ"/>
    <property type="match status" value="1"/>
</dbReference>
<evidence type="ECO:0000313" key="9">
    <source>
        <dbReference type="EMBL" id="QBY44519.1"/>
    </source>
</evidence>
<proteinExistence type="inferred from homology"/>
<comment type="subcellular location">
    <subcellularLocation>
        <location evidence="1">Cell membrane</location>
        <topology evidence="1">Multi-pass membrane protein</topology>
    </subcellularLocation>
</comment>
<dbReference type="GO" id="GO:0005886">
    <property type="term" value="C:plasma membrane"/>
    <property type="evidence" value="ECO:0007669"/>
    <property type="project" value="UniProtKB-SubCell"/>
</dbReference>
<name>A0A4P7KW51_9GAMM</name>
<dbReference type="PANTHER" id="PTHR34040:SF7">
    <property type="entry name" value="SURFACE PRESENTATION OF ANTIGENS PROTEIN SPAQ"/>
    <property type="match status" value="1"/>
</dbReference>
<reference evidence="10" key="2">
    <citation type="submission" date="2023-04" db="EMBL/GenBank/DDBJ databases">
        <title>Genome dynamics across the evolutionary transition to endosymbiosis.</title>
        <authorList>
            <person name="Siozios S."/>
            <person name="Nadal-Jimenez P."/>
            <person name="Azagi T."/>
            <person name="Sprong H."/>
            <person name="Frost C.L."/>
            <person name="Parratt S.R."/>
            <person name="Taylor G."/>
            <person name="Brettell L."/>
            <person name="Lew K.C."/>
            <person name="Croft L."/>
            <person name="King K.C."/>
            <person name="Brockhurst M.A."/>
            <person name="Hypsa V."/>
            <person name="Novakova E."/>
            <person name="Darby A.C."/>
            <person name="Hurst G.D.D."/>
        </authorList>
    </citation>
    <scope>NUCLEOTIDE SEQUENCE</scope>
    <source>
        <strain evidence="10">ANv_CAN</strain>
    </source>
</reference>
<keyword evidence="5 8" id="KW-1133">Transmembrane helix</keyword>
<dbReference type="PIRSF" id="PIRSF004669">
    <property type="entry name" value="FliQ"/>
    <property type="match status" value="1"/>
</dbReference>